<dbReference type="Pfam" id="PF07811">
    <property type="entry name" value="TadE"/>
    <property type="match status" value="1"/>
</dbReference>
<organism evidence="3 4">
    <name type="scientific">Streptomyces koelreuteriae</name>
    <dbReference type="NCBI Taxonomy" id="2838015"/>
    <lineage>
        <taxon>Bacteria</taxon>
        <taxon>Bacillati</taxon>
        <taxon>Actinomycetota</taxon>
        <taxon>Actinomycetes</taxon>
        <taxon>Kitasatosporales</taxon>
        <taxon>Streptomycetaceae</taxon>
        <taxon>Streptomyces</taxon>
    </lineage>
</organism>
<dbReference type="EMBL" id="CP075896">
    <property type="protein sequence ID" value="QWB23344.1"/>
    <property type="molecule type" value="Genomic_DNA"/>
</dbReference>
<keyword evidence="1" id="KW-0472">Membrane</keyword>
<evidence type="ECO:0000313" key="4">
    <source>
        <dbReference type="Proteomes" id="UP000679629"/>
    </source>
</evidence>
<sequence>MNVPVRERERDRGQVTIEFLGMTPTIIVTLVALWQVVLVGYTYILAGNAADEAVRAATATERGARDGACRAAGLKHLSEAWSSGAEVTCGGTGYVTADVKLEVPILFPGTLSVPFPVRGHAGAVEEADSDGAS</sequence>
<dbReference type="InterPro" id="IPR012495">
    <property type="entry name" value="TadE-like_dom"/>
</dbReference>
<evidence type="ECO:0000256" key="1">
    <source>
        <dbReference type="SAM" id="Phobius"/>
    </source>
</evidence>
<proteinExistence type="predicted"/>
<protein>
    <submittedName>
        <fullName evidence="3">Pilus assembly protein</fullName>
    </submittedName>
</protein>
<gene>
    <name evidence="3" type="ORF">KJK29_12420</name>
</gene>
<evidence type="ECO:0000313" key="3">
    <source>
        <dbReference type="EMBL" id="QWB23344.1"/>
    </source>
</evidence>
<dbReference type="RefSeq" id="WP_215118890.1">
    <property type="nucleotide sequence ID" value="NZ_CP075896.1"/>
</dbReference>
<feature type="domain" description="TadE-like" evidence="2">
    <location>
        <begin position="13"/>
        <end position="55"/>
    </location>
</feature>
<dbReference type="Proteomes" id="UP000679629">
    <property type="component" value="Chromosome"/>
</dbReference>
<feature type="transmembrane region" description="Helical" evidence="1">
    <location>
        <begin position="26"/>
        <end position="46"/>
    </location>
</feature>
<evidence type="ECO:0000259" key="2">
    <source>
        <dbReference type="Pfam" id="PF07811"/>
    </source>
</evidence>
<keyword evidence="4" id="KW-1185">Reference proteome</keyword>
<keyword evidence="1" id="KW-1133">Transmembrane helix</keyword>
<keyword evidence="1" id="KW-0812">Transmembrane</keyword>
<accession>A0ABX8FQA1</accession>
<name>A0ABX8FQA1_9ACTN</name>
<reference evidence="4" key="1">
    <citation type="submission" date="2021-05" db="EMBL/GenBank/DDBJ databases">
        <title>Direct Submission.</title>
        <authorList>
            <person name="Li K."/>
            <person name="Gao J."/>
        </authorList>
    </citation>
    <scope>NUCLEOTIDE SEQUENCE [LARGE SCALE GENOMIC DNA]</scope>
    <source>
        <strain evidence="4">MG62</strain>
    </source>
</reference>